<dbReference type="OrthoDB" id="15326at2"/>
<sequence>MADFTKAGSDRGDFEKQLKHHLISANYTYHAYMANIDDLTEEELKADLEEYLDQISMEIIPLIKMAESLEEEKFIEKALKIKEIYNNLVDEIKARLETK</sequence>
<reference evidence="1 2" key="1">
    <citation type="submission" date="2018-10" db="EMBL/GenBank/DDBJ databases">
        <title>Genomic Encyclopedia of Archaeal and Bacterial Type Strains, Phase II (KMG-II): from individual species to whole genera.</title>
        <authorList>
            <person name="Goeker M."/>
        </authorList>
    </citation>
    <scope>NUCLEOTIDE SEQUENCE [LARGE SCALE GENOMIC DNA]</scope>
    <source>
        <strain evidence="1 2">VM1</strain>
    </source>
</reference>
<evidence type="ECO:0000313" key="1">
    <source>
        <dbReference type="EMBL" id="RMA97522.1"/>
    </source>
</evidence>
<dbReference type="RefSeq" id="WP_121922299.1">
    <property type="nucleotide sequence ID" value="NZ_REFO01000010.1"/>
</dbReference>
<dbReference type="AlphaFoldDB" id="A0A3M0C3H7"/>
<evidence type="ECO:0000313" key="2">
    <source>
        <dbReference type="Proteomes" id="UP000280842"/>
    </source>
</evidence>
<protein>
    <submittedName>
        <fullName evidence="1">Uncharacterized protein</fullName>
    </submittedName>
</protein>
<name>A0A3M0C3H7_9AQUI</name>
<accession>A0A3M0C3H7</accession>
<comment type="caution">
    <text evidence="1">The sequence shown here is derived from an EMBL/GenBank/DDBJ whole genome shotgun (WGS) entry which is preliminary data.</text>
</comment>
<gene>
    <name evidence="1" type="ORF">CLV39_0135</name>
</gene>
<dbReference type="EMBL" id="REFO01000010">
    <property type="protein sequence ID" value="RMA97522.1"/>
    <property type="molecule type" value="Genomic_DNA"/>
</dbReference>
<dbReference type="Proteomes" id="UP000280842">
    <property type="component" value="Unassembled WGS sequence"/>
</dbReference>
<proteinExistence type="predicted"/>
<organism evidence="1 2">
    <name type="scientific">Hydrogenothermus marinus</name>
    <dbReference type="NCBI Taxonomy" id="133270"/>
    <lineage>
        <taxon>Bacteria</taxon>
        <taxon>Pseudomonadati</taxon>
        <taxon>Aquificota</taxon>
        <taxon>Aquificia</taxon>
        <taxon>Aquificales</taxon>
        <taxon>Hydrogenothermaceae</taxon>
        <taxon>Hydrogenothermus</taxon>
    </lineage>
</organism>
<keyword evidence="2" id="KW-1185">Reference proteome</keyword>